<accession>A0A4R9M2B1</accession>
<dbReference type="OrthoDB" id="341574at2"/>
<dbReference type="AlphaFoldDB" id="A0A4R9M2B1"/>
<evidence type="ECO:0000313" key="2">
    <source>
        <dbReference type="Proteomes" id="UP000298058"/>
    </source>
</evidence>
<sequence>MDIDQEFGEAFHSSFREFFGNEKESGWELYNLISNNEITHQSWMTFTIRNPLAGRAIVFRYDRAEQKFYAMLKVQVIPGEEDWNLDLLFKKKGFTQLDSMEVIKDSGEWMFHSLARHYFGIILSFCPRILEPDFLVE</sequence>
<dbReference type="EMBL" id="RQHW01000003">
    <property type="protein sequence ID" value="TGN20890.1"/>
    <property type="molecule type" value="Genomic_DNA"/>
</dbReference>
<organism evidence="1 2">
    <name type="scientific">Leptospira idonii</name>
    <dbReference type="NCBI Taxonomy" id="1193500"/>
    <lineage>
        <taxon>Bacteria</taxon>
        <taxon>Pseudomonadati</taxon>
        <taxon>Spirochaetota</taxon>
        <taxon>Spirochaetia</taxon>
        <taxon>Leptospirales</taxon>
        <taxon>Leptospiraceae</taxon>
        <taxon>Leptospira</taxon>
    </lineage>
</organism>
<evidence type="ECO:0000313" key="1">
    <source>
        <dbReference type="EMBL" id="TGN20890.1"/>
    </source>
</evidence>
<keyword evidence="2" id="KW-1185">Reference proteome</keyword>
<reference evidence="1" key="1">
    <citation type="journal article" date="2019" name="PLoS Negl. Trop. Dis.">
        <title>Revisiting the worldwide diversity of Leptospira species in the environment.</title>
        <authorList>
            <person name="Vincent A.T."/>
            <person name="Schiettekatte O."/>
            <person name="Bourhy P."/>
            <person name="Veyrier F.J."/>
            <person name="Picardeau M."/>
        </authorList>
    </citation>
    <scope>NUCLEOTIDE SEQUENCE [LARGE SCALE GENOMIC DNA]</scope>
    <source>
        <strain evidence="1">201300427</strain>
    </source>
</reference>
<gene>
    <name evidence="1" type="ORF">EHS15_01495</name>
</gene>
<dbReference type="RefSeq" id="WP_135758763.1">
    <property type="nucleotide sequence ID" value="NZ_RQHW01000003.1"/>
</dbReference>
<proteinExistence type="predicted"/>
<comment type="caution">
    <text evidence="1">The sequence shown here is derived from an EMBL/GenBank/DDBJ whole genome shotgun (WGS) entry which is preliminary data.</text>
</comment>
<dbReference type="Proteomes" id="UP000298058">
    <property type="component" value="Unassembled WGS sequence"/>
</dbReference>
<protein>
    <submittedName>
        <fullName evidence="1">Uncharacterized protein</fullName>
    </submittedName>
</protein>
<name>A0A4R9M2B1_9LEPT</name>